<dbReference type="InterPro" id="IPR011659">
    <property type="entry name" value="WD40"/>
</dbReference>
<protein>
    <submittedName>
        <fullName evidence="7">Flagellar motor protein MotB</fullName>
    </submittedName>
</protein>
<keyword evidence="5" id="KW-0732">Signal</keyword>
<feature type="domain" description="OmpA-like" evidence="6">
    <location>
        <begin position="524"/>
        <end position="645"/>
    </location>
</feature>
<feature type="signal peptide" evidence="5">
    <location>
        <begin position="1"/>
        <end position="20"/>
    </location>
</feature>
<dbReference type="Pfam" id="PF07676">
    <property type="entry name" value="PD40"/>
    <property type="match status" value="2"/>
</dbReference>
<dbReference type="Gene3D" id="1.25.40.10">
    <property type="entry name" value="Tetratricopeptide repeat domain"/>
    <property type="match status" value="1"/>
</dbReference>
<dbReference type="PROSITE" id="PS51123">
    <property type="entry name" value="OMPA_2"/>
    <property type="match status" value="1"/>
</dbReference>
<dbReference type="SUPFAM" id="SSF48452">
    <property type="entry name" value="TPR-like"/>
    <property type="match status" value="1"/>
</dbReference>
<sequence>MKLLIQLSLILFVSTCYSQASLNKAERLFKKNAFKSAATTYNEYIENADKVSEETLLQAAEANYNVNNNRKAAMLYERAYNMNANLDEENLYRYVRSLRSVREYKKADRVFLQFLENNDKPKVKEQFIKERDSFYALLNSSKESRYTISNSTINSEYSDFGPVLYRDSLIFSSSRPGAAKELYLWNEQPFLSLFVSEKAENGMLEKPTLFSKQIKSDFHDATIAFAPNSHVVYFTSSHTEKHKLILDNNRSNQFVLYKATMEDGKIKNKEELFFNSKEYSAGHPSVSPDGTFLFFASDMPGGYGQADIYYSEIYKDGMLSEPKNAGPTINTAGNDFFPFLASDGSFYFSSNGHVGFGGLDIFEASFNNATKSFSDVKNIGKVANTSYDDFSIVFDDDVTSGYFASNRPDGKGDDDIYHFTRKPLTCNQVVSGNIKDQKDNNNLADVTVTVRDSTNAIIHTLITDANGNFKVTIPCNNTITLTATKPDYFEQTKDAQTGNKDQGITDPVNFILEKATDMIVKDEEGFEKIKMDPIYFEYDKANITPQAAKALDGAVKLMNFYPNMVIKIEAHTDSRGSDSYNLSLSDKRAKATQEYLYSKGIATNRILSAKGFGESRLLNKCSNGVKCSDEEHEKNRRSNFIILEK</sequence>
<evidence type="ECO:0000259" key="6">
    <source>
        <dbReference type="PROSITE" id="PS51123"/>
    </source>
</evidence>
<gene>
    <name evidence="7" type="ORF">DDV96_14515</name>
</gene>
<proteinExistence type="predicted"/>
<dbReference type="InterPro" id="IPR008969">
    <property type="entry name" value="CarboxyPept-like_regulatory"/>
</dbReference>
<feature type="chain" id="PRO_5015415585" evidence="5">
    <location>
        <begin position="21"/>
        <end position="645"/>
    </location>
</feature>
<dbReference type="Gene3D" id="2.120.10.30">
    <property type="entry name" value="TolB, C-terminal domain"/>
    <property type="match status" value="1"/>
</dbReference>
<dbReference type="RefSeq" id="WP_116695501.1">
    <property type="nucleotide sequence ID" value="NZ_QEHR01000012.1"/>
</dbReference>
<dbReference type="PANTHER" id="PTHR30329:SF21">
    <property type="entry name" value="LIPOPROTEIN YIAD-RELATED"/>
    <property type="match status" value="1"/>
</dbReference>
<comment type="subcellular location">
    <subcellularLocation>
        <location evidence="1">Cell outer membrane</location>
    </subcellularLocation>
</comment>
<dbReference type="InterPro" id="IPR011042">
    <property type="entry name" value="6-blade_b-propeller_TolB-like"/>
</dbReference>
<evidence type="ECO:0000256" key="3">
    <source>
        <dbReference type="ARBA" id="ARBA00023237"/>
    </source>
</evidence>
<evidence type="ECO:0000256" key="1">
    <source>
        <dbReference type="ARBA" id="ARBA00004442"/>
    </source>
</evidence>
<dbReference type="InterPro" id="IPR050330">
    <property type="entry name" value="Bact_OuterMem_StrucFunc"/>
</dbReference>
<evidence type="ECO:0000256" key="4">
    <source>
        <dbReference type="PROSITE-ProRule" id="PRU00473"/>
    </source>
</evidence>
<dbReference type="AlphaFoldDB" id="A0A2U0HVF9"/>
<evidence type="ECO:0000313" key="8">
    <source>
        <dbReference type="Proteomes" id="UP000245962"/>
    </source>
</evidence>
<dbReference type="OrthoDB" id="9809364at2"/>
<dbReference type="Pfam" id="PF13620">
    <property type="entry name" value="CarboxypepD_reg"/>
    <property type="match status" value="1"/>
</dbReference>
<dbReference type="SUPFAM" id="SSF82171">
    <property type="entry name" value="DPP6 N-terminal domain-like"/>
    <property type="match status" value="1"/>
</dbReference>
<dbReference type="InterPro" id="IPR006665">
    <property type="entry name" value="OmpA-like"/>
</dbReference>
<keyword evidence="7" id="KW-0282">Flagellum</keyword>
<dbReference type="Proteomes" id="UP000245962">
    <property type="component" value="Unassembled WGS sequence"/>
</dbReference>
<comment type="caution">
    <text evidence="7">The sequence shown here is derived from an EMBL/GenBank/DDBJ whole genome shotgun (WGS) entry which is preliminary data.</text>
</comment>
<dbReference type="GO" id="GO:0009279">
    <property type="term" value="C:cell outer membrane"/>
    <property type="evidence" value="ECO:0007669"/>
    <property type="project" value="UniProtKB-SubCell"/>
</dbReference>
<evidence type="ECO:0000313" key="7">
    <source>
        <dbReference type="EMBL" id="PVW12835.1"/>
    </source>
</evidence>
<dbReference type="PANTHER" id="PTHR30329">
    <property type="entry name" value="STATOR ELEMENT OF FLAGELLAR MOTOR COMPLEX"/>
    <property type="match status" value="1"/>
</dbReference>
<dbReference type="SUPFAM" id="SSF49464">
    <property type="entry name" value="Carboxypeptidase regulatory domain-like"/>
    <property type="match status" value="1"/>
</dbReference>
<dbReference type="EMBL" id="QEHR01000012">
    <property type="protein sequence ID" value="PVW12835.1"/>
    <property type="molecule type" value="Genomic_DNA"/>
</dbReference>
<keyword evidence="3" id="KW-0998">Cell outer membrane</keyword>
<dbReference type="SUPFAM" id="SSF103088">
    <property type="entry name" value="OmpA-like"/>
    <property type="match status" value="1"/>
</dbReference>
<evidence type="ECO:0000256" key="2">
    <source>
        <dbReference type="ARBA" id="ARBA00023136"/>
    </source>
</evidence>
<dbReference type="InterPro" id="IPR006664">
    <property type="entry name" value="OMP_bac"/>
</dbReference>
<keyword evidence="7" id="KW-0969">Cilium</keyword>
<dbReference type="InterPro" id="IPR011990">
    <property type="entry name" value="TPR-like_helical_dom_sf"/>
</dbReference>
<keyword evidence="2 4" id="KW-0472">Membrane</keyword>
<evidence type="ECO:0000256" key="5">
    <source>
        <dbReference type="SAM" id="SignalP"/>
    </source>
</evidence>
<dbReference type="Gene3D" id="3.30.1330.60">
    <property type="entry name" value="OmpA-like domain"/>
    <property type="match status" value="1"/>
</dbReference>
<organism evidence="7 8">
    <name type="scientific">Marixanthomonas spongiae</name>
    <dbReference type="NCBI Taxonomy" id="2174845"/>
    <lineage>
        <taxon>Bacteria</taxon>
        <taxon>Pseudomonadati</taxon>
        <taxon>Bacteroidota</taxon>
        <taxon>Flavobacteriia</taxon>
        <taxon>Flavobacteriales</taxon>
        <taxon>Flavobacteriaceae</taxon>
        <taxon>Marixanthomonas</taxon>
    </lineage>
</organism>
<name>A0A2U0HVF9_9FLAO</name>
<dbReference type="PRINTS" id="PR01021">
    <property type="entry name" value="OMPADOMAIN"/>
</dbReference>
<dbReference type="Pfam" id="PF00691">
    <property type="entry name" value="OmpA"/>
    <property type="match status" value="1"/>
</dbReference>
<dbReference type="CDD" id="cd07185">
    <property type="entry name" value="OmpA_C-like"/>
    <property type="match status" value="1"/>
</dbReference>
<dbReference type="Gene3D" id="2.60.40.1120">
    <property type="entry name" value="Carboxypeptidase-like, regulatory domain"/>
    <property type="match status" value="1"/>
</dbReference>
<accession>A0A2U0HVF9</accession>
<keyword evidence="8" id="KW-1185">Reference proteome</keyword>
<keyword evidence="7" id="KW-0966">Cell projection</keyword>
<dbReference type="InterPro" id="IPR036737">
    <property type="entry name" value="OmpA-like_sf"/>
</dbReference>
<reference evidence="7 8" key="1">
    <citation type="submission" date="2018-04" db="EMBL/GenBank/DDBJ databases">
        <title>Marixanthomonas spongiae HN-E44 sp. nov., isolated from a marine sponge.</title>
        <authorList>
            <person name="Luo L."/>
            <person name="Zhuang L."/>
        </authorList>
    </citation>
    <scope>NUCLEOTIDE SEQUENCE [LARGE SCALE GENOMIC DNA]</scope>
    <source>
        <strain evidence="7 8">HN-E44</strain>
    </source>
</reference>